<evidence type="ECO:0000259" key="4">
    <source>
        <dbReference type="PROSITE" id="PS51272"/>
    </source>
</evidence>
<proteinExistence type="predicted"/>
<dbReference type="Pfam" id="PF02368">
    <property type="entry name" value="Big_2"/>
    <property type="match status" value="3"/>
</dbReference>
<keyword evidence="3" id="KW-0732">Signal</keyword>
<feature type="domain" description="SLH" evidence="4">
    <location>
        <begin position="158"/>
        <end position="221"/>
    </location>
</feature>
<dbReference type="OrthoDB" id="174569at2"/>
<dbReference type="PROSITE" id="PS51272">
    <property type="entry name" value="SLH"/>
    <property type="match status" value="3"/>
</dbReference>
<evidence type="ECO:0000256" key="2">
    <source>
        <dbReference type="SAM" id="MobiDB-lite"/>
    </source>
</evidence>
<keyword evidence="1" id="KW-0677">Repeat</keyword>
<protein>
    <recommendedName>
        <fullName evidence="4">SLH domain-containing protein</fullName>
    </recommendedName>
</protein>
<dbReference type="SMART" id="SM00635">
    <property type="entry name" value="BID_2"/>
    <property type="match status" value="4"/>
</dbReference>
<keyword evidence="6" id="KW-1185">Reference proteome</keyword>
<evidence type="ECO:0000313" key="6">
    <source>
        <dbReference type="Proteomes" id="UP000003639"/>
    </source>
</evidence>
<dbReference type="InterPro" id="IPR008964">
    <property type="entry name" value="Invasin/intimin_cell_adhesion"/>
</dbReference>
<feature type="domain" description="SLH" evidence="4">
    <location>
        <begin position="36"/>
        <end position="99"/>
    </location>
</feature>
<comment type="caution">
    <text evidence="5">The sequence shown here is derived from an EMBL/GenBank/DDBJ whole genome shotgun (WGS) entry which is preliminary data.</text>
</comment>
<dbReference type="eggNOG" id="COG5492">
    <property type="taxonomic scope" value="Bacteria"/>
</dbReference>
<evidence type="ECO:0000256" key="3">
    <source>
        <dbReference type="SAM" id="SignalP"/>
    </source>
</evidence>
<feature type="signal peptide" evidence="3">
    <location>
        <begin position="1"/>
        <end position="26"/>
    </location>
</feature>
<dbReference type="RefSeq" id="WP_006571487.1">
    <property type="nucleotide sequence ID" value="NZ_AAXG02000007.1"/>
</dbReference>
<dbReference type="eggNOG" id="COG3292">
    <property type="taxonomic scope" value="Bacteria"/>
</dbReference>
<gene>
    <name evidence="5" type="ORF">BACCAP_00938</name>
</gene>
<reference evidence="5 6" key="1">
    <citation type="submission" date="2007-04" db="EMBL/GenBank/DDBJ databases">
        <authorList>
            <person name="Fulton L."/>
            <person name="Clifton S."/>
            <person name="Fulton B."/>
            <person name="Xu J."/>
            <person name="Minx P."/>
            <person name="Pepin K.H."/>
            <person name="Johnson M."/>
            <person name="Thiruvilangam P."/>
            <person name="Bhonagiri V."/>
            <person name="Nash W.E."/>
            <person name="Mardis E.R."/>
            <person name="Wilson R.K."/>
        </authorList>
    </citation>
    <scope>NUCLEOTIDE SEQUENCE [LARGE SCALE GENOMIC DNA]</scope>
    <source>
        <strain evidence="5 6">ATCC 29799</strain>
    </source>
</reference>
<evidence type="ECO:0000256" key="1">
    <source>
        <dbReference type="ARBA" id="ARBA00022737"/>
    </source>
</evidence>
<dbReference type="InterPro" id="IPR051465">
    <property type="entry name" value="Cell_Envelope_Struct_Comp"/>
</dbReference>
<organism evidence="5 6">
    <name type="scientific">Pseudoflavonifractor capillosus ATCC 29799</name>
    <dbReference type="NCBI Taxonomy" id="411467"/>
    <lineage>
        <taxon>Bacteria</taxon>
        <taxon>Bacillati</taxon>
        <taxon>Bacillota</taxon>
        <taxon>Clostridia</taxon>
        <taxon>Eubacteriales</taxon>
        <taxon>Oscillospiraceae</taxon>
        <taxon>Pseudoflavonifractor</taxon>
    </lineage>
</organism>
<feature type="region of interest" description="Disordered" evidence="2">
    <location>
        <begin position="348"/>
        <end position="387"/>
    </location>
</feature>
<dbReference type="eggNOG" id="COG4124">
    <property type="taxonomic scope" value="Bacteria"/>
</dbReference>
<sequence length="3879" mass="429013">MKARKLLSLALSFALTANLAVPALSADTQQDTASPSPSPAFRDISGHWAEASISRWSGYGVVQGDQNGNFNPDQPITRGSMATVMVNLLGLSEKPAENPYADLTGSEWYADAVLKCTAAGVMQGDGSNCNANANITRQEATVMFARALGVEEDASPNLSKFSDGGDVAGWAAGAVSAMADRGIITGAGDGRVLPNQNIDRASTMALLDKAISTYADKAGSYEATEDGITLVKAGDVTISGSADTILLAAGAADTTATLASDTYADTVILMGGNETLVLSTGANVGKVEVREAASGASVKVNSGSAVASMEIAGDNCSVTGSGKVGEIVVTGGEGSSVTVPGAKVKNEGGSTVKVGNKDLAPGNEATVPGSGGSSGGTGPVEPTDEPTSIRLTLPENAEMVVDESRSIGFVILPETNFHRSVTWSSSDDAVATVDKWGRVTAHKAGTVSITARSEYNPNISDTVSIKIVASEDELAQSTPSGIVNFNGTPAEEVQNLQKYVDRYTKDEALASEDVPQTVKDALNNGTGSTAAVTQGDVTWSLEVYGIKRLETEPVHERDAEQYFMGDRYLPADAKDTPNTSIIHMESDNANGLWVVSASAVTHIRMEELSYTDKAAEMSATSQEVSRYGFVSGTRRDDANSPWEADDDDNDGLWTSMYGVGELMRYAVLREEGSGATDDEVQAARDAALRSLKAVLLLSNVSCRTGTVEAFVRPLRNGSNWYLNKALLKGGDPSVRNLQHSPADTTARNDDESLMAPVVEEDWADLTLENFTGPKDAFETRTRSLEGFVARTLTVGDENYGGGNRWKINEDGTATCVMQDTTDGLPKYDSSTVDASGEIPEILLSVLPEGTVKSDITYKADTSTDELIGHLFIYKVAYDILDESNPEEAQLKALVSDTMDRLAQHFVDNGYSLRDATGQGTSWGKTELDYFNNGMTWEDSPLNCLVLLNIFKVASYVTGEQRWEDEYRMLATEEPYRYADLCGTYWERLLYVAQTDGVLQPGETPDHWALNYLNYSDEEMAMLAYYLLFQLEDDSVLLDKYRVGLNDWWNSMQYSENPLWYYIYQLTYPDEVKTDYFGNSLIETASWTLSRHPIDTIKWTASHPERPDVTGPVPSFLPDEELANGPTLDKETGEIRVAPFDERAVHKYNGNTYKLYDDNSNAMETSTTYTLPYWLGRYHGMIAPEATTDGPTSINLSLPENAEMVVDESRSIGFTILPESNLHRGVAWSSSDEEIATVDEWGRVTAHKAGTVTITATSTYNPAVSDTAAIKVVNTTDELTKSTPHEIVNYEGTAAEEVHNLQKYVDRYTKDEALASEDVPQTVKDALNNGTGSTSDVTQDDVTWSLEIYGIKRVETEPVHERDAEQYFMGNRYLPDDAKDTPNTSIIHMEGDTAGTGLWVVSAGAVTHIRMEELSYTDKAADMSATTQEYVARRGMVSEAVWNGEKWVPQETDNDGLWTSMYGAGELMRYKVLQDEGVQGAELEAAKKAALDSIKATLLLSNITCRTGTVEAYVRPLMNSTNQCHYTEQGKGLALLKDKEYAVYDRQGSPADTQVRNDDPNFLTPIVPEDWAIVDENSDKSLFATRTRSLDGMIARTYRLEGEYPDANFNDGYYWNIDGQIAKCEETTSTKVKWENLAGTTVDASGEIPEVLADLLGDATKDDIIYKTDTSTDEIIGHLFIYKIAYDILGDEGEEGQLKELISDTMRRIAQHFADNGYSLLDATGQGTTWGKTNLDYFNNGMTWEDNSLNCLVVLNIFKLAAYVTGEQRWEDEYQMLATEEPFRYADLCGKYWEHLAYVAHKNGFVPEDASEEEVNNWILNYLNYSDEEMAMLAYYLLFQMEDDSILLDKYREGLNDWWNSIQHSENPLWYYIYQLAYPSESKTDYYGNSLVETASWTLSRHPIDTIKWSATHPERPDVKAPDPTQYQGSPDDEIEFLNRGPTRDKTTGEIRVAPFDERGLHKYNGSTYGLEDINPNQMEGSTTYTLPYWLGRYHGMITPDATTDGPTSINLSLPENAEMVVGDSRSIDFAILPEENLSRSVTWTSDNEEVATVDKWGRVTAHKAGTVTITAAAKANPQVTASGTIKVVGSLEELSKTSRKDIVNYEGTPAEEVHNLQKYVDRYTKEEALSSEEVPQTVKNVLTDGSGASTAAVTQGDGTWSLETYGIKRLETEPVHERDAEQYFMGNRYLPDEAKETPATSIIHMESDTAGTGLWVVSANAVTHIRMEELSYTEKATEMSNNTHTYLDRYGFISESLYKDGKWVPQDNDNEGTWTGKYSVGELMRYAVLKREGASAEEIAVAREYALRSLKATLLLANVSCRTGTVEAFVRPLKNGSNWYLNKALLKGGDPSTHNLQHSPADTTVRNDDETFMTPVVEEDWADLTLENFTGPKDAFETRTRSLAGFVCRTIYLKDREYFEGGNRWQINDDGTATCICQDTVDGLPVYDSTTVDASGEIPEILMTVLPEGTTKSDIVYKADTSTDEIINHLLLYKVAYDILDEEDPEEAEIKAVLVDTVRAIAQHFVDNGYALRDATGQGTSWGKTELDYFNNGMTWEDCSLNSLVLLNVFKLAGYVTGEARWENEYRMLATEEPYRYADLCGKYWERLEYVAHADGGLPEDASQEEVDEWIRYYLCYPDEEMAVSAYYLLFQMEEDEALLEKYRAGFDDWWKSMQYSENPMYYYMYQLSFPNEEQTDAYGRSIVESASWELSREPIDTIAWSAHHEDRPDVYADDGGYGWEAISRDRETNEIRVVPADERGIHKFDNSTYNLNHKNNPQLMEGCTNFTMPYWIGRYHGLITPEAEDTSIRMSSTEITHCSPDGINTSEPVKWTTSDPYVAYVDMVGNEPGDYSGKIIAISAGTAIITATQGDVTVDIPVSVTEGEETELKKLVYYYNAGDAQIPEALKTAEVIPFEEQPTVPAETGRVGMPSAEYIGYVEGENGVQWMLSADKKSVTLYDPNLPAADQLQYLEGGRYLPQDAAGQTQLISNIMSDGENGLWILGASGDATRVSRKQVSQVGIAMLEQEMMKNLNDRFGITSNDTDTDSKENKIAAIMGSKDKSDLNFHVEVGDNDGSITATFGRGQIYYYKYMLSKYGPDDERTKDALRSAIRTTEATALLPYVSGRQMKVPAKEEAKDYILELLGAAPDGSDEGKPVYLDEDGNYTLEDTGVPAPDGFLVRTFTVLPDGEGVDTLGDDAFLQKNAGVTTDINGKEVPYSKLVNLKVSSEAEERNQYSALKAYATVAVPDRLEKLYNPDGTIPESAVYYKDSTSTDELNNVISFYTLAYDTFRDVDPELASLLKSAIVSIANHCIINNYHIAGISANKSRNLYPDYQRGGEKFSEGFVDSGNGLNVPNYHTRWGNMEPEYLDGVNDPNGESDYEDGPLNNAIALEILQLAMLVVNDTEIPYYNDGEFKTAAPIDYAAEFKALTTPELFKERYPRVVNSTSALDAMQQYMPRYFAISEHNGDDFGSAGCSFEAYLNTGDEHKFINIMFSLVNTMPEDASADVLEAYKTAFDQWWYNVKRYRDPWATYYHALILAKFKELGVDVSRDEVDIAGAEHSLSRFPTNGGHWDVDNSARQDVTYLSYGDSTGWLDQALPRDEMRSYTVGEDLFDPNGSGRLSLYNQIAFILPVWLSRVPENIALIESLGDNARPDNGPAPSISDAESSSTDVYLTMNVGEQKTLNVTGTEDAYVRNIVWNTATWTEETQIIDLKNLYSYEALTQDQFFPAQVTAVHPGTTTVTALTCDGFSPRPNYVTYHITVEDPKESAPAQSLLTVSDSDFAYPSWLLAAINDEHKNTEGHCNVSIEYLSSNESAGTVDPESGAITYLTEEPFFIIAKVQYSDMTVNGEARFEKSHIMYFKTPVVKAASLAEF</sequence>
<dbReference type="PANTHER" id="PTHR43308:SF5">
    <property type="entry name" value="S-LAYER PROTEIN _ PEPTIDOGLYCAN ENDO-BETA-N-ACETYLGLUCOSAMINIDASE"/>
    <property type="match status" value="1"/>
</dbReference>
<dbReference type="InterPro" id="IPR001119">
    <property type="entry name" value="SLH_dom"/>
</dbReference>
<feature type="region of interest" description="Disordered" evidence="2">
    <location>
        <begin position="1910"/>
        <end position="1946"/>
    </location>
</feature>
<reference evidence="5 6" key="2">
    <citation type="submission" date="2007-06" db="EMBL/GenBank/DDBJ databases">
        <title>Draft genome sequence of Pseudoflavonifractor capillosus ATCC 29799.</title>
        <authorList>
            <person name="Sudarsanam P."/>
            <person name="Ley R."/>
            <person name="Guruge J."/>
            <person name="Turnbaugh P.J."/>
            <person name="Mahowald M."/>
            <person name="Liep D."/>
            <person name="Gordon J."/>
        </authorList>
    </citation>
    <scope>NUCLEOTIDE SEQUENCE [LARGE SCALE GENOMIC DNA]</scope>
    <source>
        <strain evidence="5 6">ATCC 29799</strain>
    </source>
</reference>
<dbReference type="EMBL" id="AAXG02000007">
    <property type="protein sequence ID" value="EDN00998.1"/>
    <property type="molecule type" value="Genomic_DNA"/>
</dbReference>
<dbReference type="Gene3D" id="2.60.40.1080">
    <property type="match status" value="4"/>
</dbReference>
<name>A6NRW0_9FIRM</name>
<feature type="domain" description="SLH" evidence="4">
    <location>
        <begin position="100"/>
        <end position="157"/>
    </location>
</feature>
<evidence type="ECO:0000313" key="5">
    <source>
        <dbReference type="EMBL" id="EDN00998.1"/>
    </source>
</evidence>
<dbReference type="PANTHER" id="PTHR43308">
    <property type="entry name" value="OUTER MEMBRANE PROTEIN ALPHA-RELATED"/>
    <property type="match status" value="1"/>
</dbReference>
<feature type="chain" id="PRO_5002700742" description="SLH domain-containing protein" evidence="3">
    <location>
        <begin position="27"/>
        <end position="3879"/>
    </location>
</feature>
<feature type="compositionally biased region" description="Gly residues" evidence="2">
    <location>
        <begin position="369"/>
        <end position="378"/>
    </location>
</feature>
<dbReference type="InterPro" id="IPR003343">
    <property type="entry name" value="Big_2"/>
</dbReference>
<dbReference type="Proteomes" id="UP000003639">
    <property type="component" value="Unassembled WGS sequence"/>
</dbReference>
<dbReference type="STRING" id="411467.BACCAP_00938"/>
<accession>A6NRW0</accession>
<dbReference type="Pfam" id="PF00395">
    <property type="entry name" value="SLH"/>
    <property type="match status" value="3"/>
</dbReference>
<dbReference type="SUPFAM" id="SSF49373">
    <property type="entry name" value="Invasin/intimin cell-adhesion fragments"/>
    <property type="match status" value="4"/>
</dbReference>